<evidence type="ECO:0000259" key="5">
    <source>
        <dbReference type="Pfam" id="PF00263"/>
    </source>
</evidence>
<gene>
    <name evidence="6" type="ORF">ENX73_02885</name>
</gene>
<dbReference type="AlphaFoldDB" id="A0A7V3RE86"/>
<comment type="similarity">
    <text evidence="4">Belongs to the bacterial secretin family.</text>
</comment>
<dbReference type="InterPro" id="IPR050810">
    <property type="entry name" value="Bact_Secretion_Sys_Channel"/>
</dbReference>
<dbReference type="GO" id="GO:0009306">
    <property type="term" value="P:protein secretion"/>
    <property type="evidence" value="ECO:0007669"/>
    <property type="project" value="InterPro"/>
</dbReference>
<evidence type="ECO:0000313" key="6">
    <source>
        <dbReference type="EMBL" id="HGE75054.1"/>
    </source>
</evidence>
<keyword evidence="2" id="KW-0732">Signal</keyword>
<accession>A0A7V3RE86</accession>
<dbReference type="Gene3D" id="3.30.1370.130">
    <property type="match status" value="1"/>
</dbReference>
<evidence type="ECO:0000256" key="4">
    <source>
        <dbReference type="RuleBase" id="RU004003"/>
    </source>
</evidence>
<dbReference type="Pfam" id="PF00263">
    <property type="entry name" value="Secretin"/>
    <property type="match status" value="1"/>
</dbReference>
<dbReference type="GO" id="GO:0016020">
    <property type="term" value="C:membrane"/>
    <property type="evidence" value="ECO:0007669"/>
    <property type="project" value="UniProtKB-SubCell"/>
</dbReference>
<comment type="caution">
    <text evidence="6">The sequence shown here is derived from an EMBL/GenBank/DDBJ whole genome shotgun (WGS) entry which is preliminary data.</text>
</comment>
<protein>
    <recommendedName>
        <fullName evidence="5">Type II/III secretion system secretin-like domain-containing protein</fullName>
    </recommendedName>
</protein>
<sequence length="379" mass="42055">MKQIIFITILVTITLSIFGATKVVTESFFEMDLRQALSQLSYDTGETIIADDTVGGYVTIDLKNVTLDKALDLVLLAGGYSWTKINGIYFVSLAAPDSDKFMYFATTTQYKTINYKSVDILSLIPLYMRKYVNVSPNDPYILTVTAPKDMSGGIISLIKTIDVPKREIELDITVVETDENTFRKWERNWGYNSTSTGTASYFSISNEWFTANILTPLGLFSGSFDLNKSTENLKLLSESNVRILNGIQSKIFSKTIRVYQYTLNDTIYYKEIPIGVETTILPTMVGNQIILDISEALFSSENGGQDIPSAVQQGIQTSIIVQLGGRISVAAMSFKSLLSIESKIPVLGDIPLVGKLFTQLDYKDVLKRVVLFVAVKAGE</sequence>
<dbReference type="GO" id="GO:0015627">
    <property type="term" value="C:type II protein secretion system complex"/>
    <property type="evidence" value="ECO:0007669"/>
    <property type="project" value="TreeGrafter"/>
</dbReference>
<dbReference type="InterPro" id="IPR004846">
    <property type="entry name" value="T2SS/T3SS_dom"/>
</dbReference>
<dbReference type="PANTHER" id="PTHR30332:SF24">
    <property type="entry name" value="SECRETIN GSPD-RELATED"/>
    <property type="match status" value="1"/>
</dbReference>
<dbReference type="PANTHER" id="PTHR30332">
    <property type="entry name" value="PROBABLE GENERAL SECRETION PATHWAY PROTEIN D"/>
    <property type="match status" value="1"/>
</dbReference>
<organism evidence="6">
    <name type="scientific">Mesoaciditoga lauensis</name>
    <dbReference type="NCBI Taxonomy" id="1495039"/>
    <lineage>
        <taxon>Bacteria</taxon>
        <taxon>Thermotogati</taxon>
        <taxon>Thermotogota</taxon>
        <taxon>Thermotogae</taxon>
        <taxon>Mesoaciditogales</taxon>
        <taxon>Mesoaciditogaceae</taxon>
        <taxon>Mesoaciditoga</taxon>
    </lineage>
</organism>
<evidence type="ECO:0000256" key="1">
    <source>
        <dbReference type="ARBA" id="ARBA00004370"/>
    </source>
</evidence>
<reference evidence="6" key="1">
    <citation type="journal article" date="2020" name="mSystems">
        <title>Genome- and Community-Level Interaction Insights into Carbon Utilization and Element Cycling Functions of Hydrothermarchaeota in Hydrothermal Sediment.</title>
        <authorList>
            <person name="Zhou Z."/>
            <person name="Liu Y."/>
            <person name="Xu W."/>
            <person name="Pan J."/>
            <person name="Luo Z.H."/>
            <person name="Li M."/>
        </authorList>
    </citation>
    <scope>NUCLEOTIDE SEQUENCE [LARGE SCALE GENOMIC DNA]</scope>
    <source>
        <strain evidence="6">SpSt-966</strain>
    </source>
</reference>
<evidence type="ECO:0000256" key="2">
    <source>
        <dbReference type="ARBA" id="ARBA00022729"/>
    </source>
</evidence>
<feature type="domain" description="Type II/III secretion system secretin-like" evidence="5">
    <location>
        <begin position="228"/>
        <end position="374"/>
    </location>
</feature>
<name>A0A7V3RE86_9BACT</name>
<evidence type="ECO:0000256" key="3">
    <source>
        <dbReference type="ARBA" id="ARBA00023136"/>
    </source>
</evidence>
<dbReference type="EMBL" id="DTPE01000116">
    <property type="protein sequence ID" value="HGE75054.1"/>
    <property type="molecule type" value="Genomic_DNA"/>
</dbReference>
<comment type="subcellular location">
    <subcellularLocation>
        <location evidence="1">Membrane</location>
    </subcellularLocation>
</comment>
<proteinExistence type="inferred from homology"/>
<keyword evidence="3" id="KW-0472">Membrane</keyword>